<dbReference type="InterPro" id="IPR029154">
    <property type="entry name" value="HIBADH-like_NADP-bd"/>
</dbReference>
<reference evidence="14" key="1">
    <citation type="submission" date="2017-11" db="EMBL/GenBank/DDBJ databases">
        <authorList>
            <person name="Kuznetsova I."/>
            <person name="Sazanova A."/>
            <person name="Chirak E."/>
            <person name="Safronova V."/>
            <person name="Willems A."/>
        </authorList>
    </citation>
    <scope>NUCLEOTIDE SEQUENCE [LARGE SCALE GENOMIC DNA]</scope>
    <source>
        <strain evidence="14">STM 196</strain>
    </source>
</reference>
<proteinExistence type="inferred from homology"/>
<evidence type="ECO:0000256" key="9">
    <source>
        <dbReference type="ARBA" id="ARBA00047312"/>
    </source>
</evidence>
<dbReference type="InterPro" id="IPR008927">
    <property type="entry name" value="6-PGluconate_DH-like_C_sf"/>
</dbReference>
<comment type="similarity">
    <text evidence="6">Belongs to the HIBADH-related family. L-threonate dehydrogenase subfamily.</text>
</comment>
<dbReference type="SUPFAM" id="SSF48179">
    <property type="entry name" value="6-phosphogluconate dehydrogenase C-terminal domain-like"/>
    <property type="match status" value="1"/>
</dbReference>
<organism evidence="13 14">
    <name type="scientific">Phyllobacterium brassicacearum</name>
    <dbReference type="NCBI Taxonomy" id="314235"/>
    <lineage>
        <taxon>Bacteria</taxon>
        <taxon>Pseudomonadati</taxon>
        <taxon>Pseudomonadota</taxon>
        <taxon>Alphaproteobacteria</taxon>
        <taxon>Hyphomicrobiales</taxon>
        <taxon>Phyllobacteriaceae</taxon>
        <taxon>Phyllobacterium</taxon>
    </lineage>
</organism>
<evidence type="ECO:0000256" key="7">
    <source>
        <dbReference type="ARBA" id="ARBA00038870"/>
    </source>
</evidence>
<evidence type="ECO:0000256" key="4">
    <source>
        <dbReference type="ARBA" id="ARBA00023277"/>
    </source>
</evidence>
<evidence type="ECO:0000256" key="10">
    <source>
        <dbReference type="PIRSR" id="PIRSR000103-1"/>
    </source>
</evidence>
<dbReference type="NCBIfam" id="NF043037">
    <property type="entry name" value="ThreonDh"/>
    <property type="match status" value="1"/>
</dbReference>
<dbReference type="Gene3D" id="1.10.1040.10">
    <property type="entry name" value="N-(1-d-carboxylethyl)-l-norvaline Dehydrogenase, domain 2"/>
    <property type="match status" value="1"/>
</dbReference>
<evidence type="ECO:0000256" key="1">
    <source>
        <dbReference type="ARBA" id="ARBA00022857"/>
    </source>
</evidence>
<dbReference type="Pfam" id="PF03446">
    <property type="entry name" value="NAD_binding_2"/>
    <property type="match status" value="1"/>
</dbReference>
<feature type="active site" evidence="10">
    <location>
        <position position="182"/>
    </location>
</feature>
<evidence type="ECO:0000256" key="5">
    <source>
        <dbReference type="ARBA" id="ARBA00037062"/>
    </source>
</evidence>
<evidence type="ECO:0000256" key="6">
    <source>
        <dbReference type="ARBA" id="ARBA00037979"/>
    </source>
</evidence>
<comment type="catalytic activity">
    <reaction evidence="9">
        <text>L-threonate + NAD(+) = 2-dehydro-L-erythronate + NADH + H(+)</text>
        <dbReference type="Rhea" id="RHEA:52548"/>
        <dbReference type="ChEBI" id="CHEBI:15378"/>
        <dbReference type="ChEBI" id="CHEBI:57540"/>
        <dbReference type="ChEBI" id="CHEBI:57561"/>
        <dbReference type="ChEBI" id="CHEBI:57945"/>
        <dbReference type="ChEBI" id="CHEBI:136669"/>
        <dbReference type="EC" id="1.1.1.411"/>
    </reaction>
</comment>
<evidence type="ECO:0000256" key="3">
    <source>
        <dbReference type="ARBA" id="ARBA00023027"/>
    </source>
</evidence>
<dbReference type="GO" id="GO:0016616">
    <property type="term" value="F:oxidoreductase activity, acting on the CH-OH group of donors, NAD or NADP as acceptor"/>
    <property type="evidence" value="ECO:0007669"/>
    <property type="project" value="InterPro"/>
</dbReference>
<protein>
    <recommendedName>
        <fullName evidence="8">L-threonate dehydrogenase</fullName>
        <ecNumber evidence="7">1.1.1.411</ecNumber>
    </recommendedName>
</protein>
<evidence type="ECO:0000313" key="13">
    <source>
        <dbReference type="EMBL" id="PSH59022.1"/>
    </source>
</evidence>
<dbReference type="Pfam" id="PF14833">
    <property type="entry name" value="NAD_binding_11"/>
    <property type="match status" value="1"/>
</dbReference>
<dbReference type="AlphaFoldDB" id="A0A2P7AXT4"/>
<dbReference type="InterPro" id="IPR006115">
    <property type="entry name" value="6PGDH_NADP-bd"/>
</dbReference>
<feature type="domain" description="6-phosphogluconate dehydrogenase NADP-binding" evidence="11">
    <location>
        <begin position="15"/>
        <end position="172"/>
    </location>
</feature>
<keyword evidence="3" id="KW-0520">NAD</keyword>
<evidence type="ECO:0000256" key="2">
    <source>
        <dbReference type="ARBA" id="ARBA00023002"/>
    </source>
</evidence>
<evidence type="ECO:0000313" key="14">
    <source>
        <dbReference type="Proteomes" id="UP000241444"/>
    </source>
</evidence>
<dbReference type="PIRSF" id="PIRSF000103">
    <property type="entry name" value="HIBADH"/>
    <property type="match status" value="1"/>
</dbReference>
<dbReference type="GO" id="GO:0051287">
    <property type="term" value="F:NAD binding"/>
    <property type="evidence" value="ECO:0007669"/>
    <property type="project" value="InterPro"/>
</dbReference>
<dbReference type="RefSeq" id="WP_106714303.1">
    <property type="nucleotide sequence ID" value="NZ_PGGO01000048.1"/>
</dbReference>
<dbReference type="EMBL" id="PGGO01000048">
    <property type="protein sequence ID" value="PSH59022.1"/>
    <property type="molecule type" value="Genomic_DNA"/>
</dbReference>
<dbReference type="GO" id="GO:0016054">
    <property type="term" value="P:organic acid catabolic process"/>
    <property type="evidence" value="ECO:0007669"/>
    <property type="project" value="UniProtKB-ARBA"/>
</dbReference>
<dbReference type="GO" id="GO:0050661">
    <property type="term" value="F:NADP binding"/>
    <property type="evidence" value="ECO:0007669"/>
    <property type="project" value="InterPro"/>
</dbReference>
<keyword evidence="4" id="KW-0119">Carbohydrate metabolism</keyword>
<name>A0A2P7AXT4_9HYPH</name>
<dbReference type="InterPro" id="IPR050006">
    <property type="entry name" value="LtnD"/>
</dbReference>
<dbReference type="InterPro" id="IPR013328">
    <property type="entry name" value="6PGD_dom2"/>
</dbReference>
<dbReference type="EC" id="1.1.1.411" evidence="7"/>
<evidence type="ECO:0000259" key="12">
    <source>
        <dbReference type="Pfam" id="PF14833"/>
    </source>
</evidence>
<evidence type="ECO:0000256" key="8">
    <source>
        <dbReference type="ARBA" id="ARBA00039407"/>
    </source>
</evidence>
<accession>A0A2P7AXT4</accession>
<dbReference type="SUPFAM" id="SSF51735">
    <property type="entry name" value="NAD(P)-binding Rossmann-fold domains"/>
    <property type="match status" value="1"/>
</dbReference>
<comment type="caution">
    <text evidence="13">The sequence shown here is derived from an EMBL/GenBank/DDBJ whole genome shotgun (WGS) entry which is preliminary data.</text>
</comment>
<gene>
    <name evidence="13" type="ORF">CU102_27900</name>
</gene>
<keyword evidence="14" id="KW-1185">Reference proteome</keyword>
<comment type="function">
    <text evidence="5">Catalyzes oxidation of L-threonate to 2-oxo-tetronate. Can use either NAD(+) or NADP(+) as cosubstrate, with a preference for NAD(+).</text>
</comment>
<dbReference type="PANTHER" id="PTHR43060">
    <property type="entry name" value="3-HYDROXYISOBUTYRATE DEHYDROGENASE-LIKE 1, MITOCHONDRIAL-RELATED"/>
    <property type="match status" value="1"/>
</dbReference>
<feature type="domain" description="3-hydroxyisobutyrate dehydrogenase-like NAD-binding" evidence="12">
    <location>
        <begin position="176"/>
        <end position="296"/>
    </location>
</feature>
<dbReference type="Proteomes" id="UP000241444">
    <property type="component" value="Unassembled WGS sequence"/>
</dbReference>
<dbReference type="InterPro" id="IPR036291">
    <property type="entry name" value="NAD(P)-bd_dom_sf"/>
</dbReference>
<dbReference type="Gene3D" id="3.40.50.720">
    <property type="entry name" value="NAD(P)-binding Rossmann-like Domain"/>
    <property type="match status" value="1"/>
</dbReference>
<dbReference type="OrthoDB" id="9812907at2"/>
<dbReference type="PANTHER" id="PTHR43060:SF17">
    <property type="entry name" value="L-THREONATE DEHYDROGENASE"/>
    <property type="match status" value="1"/>
</dbReference>
<dbReference type="PROSITE" id="PS00895">
    <property type="entry name" value="3_HYDROXYISOBUT_DH"/>
    <property type="match status" value="1"/>
</dbReference>
<evidence type="ECO:0000259" key="11">
    <source>
        <dbReference type="Pfam" id="PF03446"/>
    </source>
</evidence>
<keyword evidence="1" id="KW-0521">NADP</keyword>
<keyword evidence="2" id="KW-0560">Oxidoreductase</keyword>
<dbReference type="InterPro" id="IPR015815">
    <property type="entry name" value="HIBADH-related"/>
</dbReference>
<sequence length="309" mass="31630">MPSLTENPGRTVVAAVIGLGSMGLGMARSMKRAGLDVVGYDISSAAIDRFVAVGGRGAATPANAAKNADIVVSVVVNSAQTEAVLFGTHGVAEAMKSKAVFISSATMDPAVACDLSQRAEALGFHYLDAPISGGATKAVNGDLTIMASGSKQAFDAARPALDAMAGKVYELGDAAGTGAAFKMINQLLAGVHIAAACEAITFAAKQGLDLDKVYEVITASAGNSWMFENRVRHVLAGDYTPLSAIEIFVKDLGIVQDMARSERYPVPLVAAALQMYLAASGAGMGRDDDSSLARLYAQLSGAKLPGVNG</sequence>
<dbReference type="InterPro" id="IPR002204">
    <property type="entry name" value="3-OH-isobutyrate_DH-rel_CS"/>
</dbReference>